<comment type="subcellular location">
    <subcellularLocation>
        <location evidence="1">Nucleus</location>
    </subcellularLocation>
</comment>
<protein>
    <recommendedName>
        <fullName evidence="6">TF-B3 domain-containing protein</fullName>
    </recommendedName>
</protein>
<dbReference type="Gramene" id="ESW29812">
    <property type="protein sequence ID" value="ESW29812"/>
    <property type="gene ID" value="PHAVU_002G100800g"/>
</dbReference>
<dbReference type="Proteomes" id="UP000000226">
    <property type="component" value="Chromosome 2"/>
</dbReference>
<gene>
    <name evidence="7" type="ORF">PHAVU_002G100800g</name>
</gene>
<dbReference type="InterPro" id="IPR003340">
    <property type="entry name" value="B3_DNA-bd"/>
</dbReference>
<keyword evidence="4" id="KW-0804">Transcription</keyword>
<accession>V7CHZ0</accession>
<dbReference type="SUPFAM" id="SSF101936">
    <property type="entry name" value="DNA-binding pseudobarrel domain"/>
    <property type="match status" value="1"/>
</dbReference>
<keyword evidence="8" id="KW-1185">Reference proteome</keyword>
<dbReference type="Gene3D" id="2.40.330.10">
    <property type="entry name" value="DNA-binding pseudobarrel domain"/>
    <property type="match status" value="1"/>
</dbReference>
<dbReference type="AlphaFoldDB" id="V7CHZ0"/>
<name>V7CHZ0_PHAVU</name>
<keyword evidence="2" id="KW-0805">Transcription regulation</keyword>
<evidence type="ECO:0000259" key="6">
    <source>
        <dbReference type="PROSITE" id="PS50863"/>
    </source>
</evidence>
<dbReference type="STRING" id="3885.V7CHZ0"/>
<feature type="domain" description="TF-B3" evidence="6">
    <location>
        <begin position="109"/>
        <end position="167"/>
    </location>
</feature>
<evidence type="ECO:0000256" key="5">
    <source>
        <dbReference type="ARBA" id="ARBA00023242"/>
    </source>
</evidence>
<evidence type="ECO:0000256" key="3">
    <source>
        <dbReference type="ARBA" id="ARBA00023125"/>
    </source>
</evidence>
<dbReference type="GO" id="GO:0003677">
    <property type="term" value="F:DNA binding"/>
    <property type="evidence" value="ECO:0007669"/>
    <property type="project" value="UniProtKB-KW"/>
</dbReference>
<evidence type="ECO:0000256" key="4">
    <source>
        <dbReference type="ARBA" id="ARBA00023163"/>
    </source>
</evidence>
<dbReference type="Pfam" id="PF02362">
    <property type="entry name" value="B3"/>
    <property type="match status" value="1"/>
</dbReference>
<dbReference type="InterPro" id="IPR015300">
    <property type="entry name" value="DNA-bd_pseudobarrel_sf"/>
</dbReference>
<evidence type="ECO:0000256" key="2">
    <source>
        <dbReference type="ARBA" id="ARBA00023015"/>
    </source>
</evidence>
<organism evidence="7 8">
    <name type="scientific">Phaseolus vulgaris</name>
    <name type="common">Kidney bean</name>
    <name type="synonym">French bean</name>
    <dbReference type="NCBI Taxonomy" id="3885"/>
    <lineage>
        <taxon>Eukaryota</taxon>
        <taxon>Viridiplantae</taxon>
        <taxon>Streptophyta</taxon>
        <taxon>Embryophyta</taxon>
        <taxon>Tracheophyta</taxon>
        <taxon>Spermatophyta</taxon>
        <taxon>Magnoliopsida</taxon>
        <taxon>eudicotyledons</taxon>
        <taxon>Gunneridae</taxon>
        <taxon>Pentapetalae</taxon>
        <taxon>rosids</taxon>
        <taxon>fabids</taxon>
        <taxon>Fabales</taxon>
        <taxon>Fabaceae</taxon>
        <taxon>Papilionoideae</taxon>
        <taxon>50 kb inversion clade</taxon>
        <taxon>NPAAA clade</taxon>
        <taxon>indigoferoid/millettioid clade</taxon>
        <taxon>Phaseoleae</taxon>
        <taxon>Phaseolus</taxon>
    </lineage>
</organism>
<dbReference type="PANTHER" id="PTHR31391:SF64">
    <property type="entry name" value="B3 DOMAIN-CONTAINING PROTEIN OS06G0112300"/>
    <property type="match status" value="1"/>
</dbReference>
<proteinExistence type="predicted"/>
<evidence type="ECO:0000256" key="1">
    <source>
        <dbReference type="ARBA" id="ARBA00004123"/>
    </source>
</evidence>
<dbReference type="eggNOG" id="ENOG502S4NC">
    <property type="taxonomic scope" value="Eukaryota"/>
</dbReference>
<keyword evidence="5" id="KW-0539">Nucleus</keyword>
<keyword evidence="3" id="KW-0238">DNA-binding</keyword>
<sequence length="190" mass="21447">MQKILTSLEAEASTGFKSHSSCSTMSSRRSNGRVASGRVALEKEVPLPQLPDHTTNLQWDEVKPLSGKPYSHNILSPTNLCPRYYMWLASNLRLELPSCEVPTILTYMGKSWDMVYCGQNKQQVFNVAGWKKFAVENCLRIGDACIFDLMESSDKKIIFEVQILRGDIPSEILENEMITGQSREMPIVLN</sequence>
<dbReference type="GO" id="GO:0005634">
    <property type="term" value="C:nucleus"/>
    <property type="evidence" value="ECO:0007669"/>
    <property type="project" value="UniProtKB-SubCell"/>
</dbReference>
<dbReference type="OrthoDB" id="638806at2759"/>
<dbReference type="CDD" id="cd10017">
    <property type="entry name" value="B3_DNA"/>
    <property type="match status" value="1"/>
</dbReference>
<evidence type="ECO:0000313" key="8">
    <source>
        <dbReference type="Proteomes" id="UP000000226"/>
    </source>
</evidence>
<dbReference type="PROSITE" id="PS50863">
    <property type="entry name" value="B3"/>
    <property type="match status" value="1"/>
</dbReference>
<dbReference type="InterPro" id="IPR044837">
    <property type="entry name" value="REM16-like"/>
</dbReference>
<reference evidence="8" key="1">
    <citation type="journal article" date="2014" name="Nat. Genet.">
        <title>A reference genome for common bean and genome-wide analysis of dual domestications.</title>
        <authorList>
            <person name="Schmutz J."/>
            <person name="McClean P.E."/>
            <person name="Mamidi S."/>
            <person name="Wu G.A."/>
            <person name="Cannon S.B."/>
            <person name="Grimwood J."/>
            <person name="Jenkins J."/>
            <person name="Shu S."/>
            <person name="Song Q."/>
            <person name="Chavarro C."/>
            <person name="Torres-Torres M."/>
            <person name="Geffroy V."/>
            <person name="Moghaddam S.M."/>
            <person name="Gao D."/>
            <person name="Abernathy B."/>
            <person name="Barry K."/>
            <person name="Blair M."/>
            <person name="Brick M.A."/>
            <person name="Chovatia M."/>
            <person name="Gepts P."/>
            <person name="Goodstein D.M."/>
            <person name="Gonzales M."/>
            <person name="Hellsten U."/>
            <person name="Hyten D.L."/>
            <person name="Jia G."/>
            <person name="Kelly J.D."/>
            <person name="Kudrna D."/>
            <person name="Lee R."/>
            <person name="Richard M.M."/>
            <person name="Miklas P.N."/>
            <person name="Osorno J.M."/>
            <person name="Rodrigues J."/>
            <person name="Thareau V."/>
            <person name="Urrea C.A."/>
            <person name="Wang M."/>
            <person name="Yu Y."/>
            <person name="Zhang M."/>
            <person name="Wing R.A."/>
            <person name="Cregan P.B."/>
            <person name="Rokhsar D.S."/>
            <person name="Jackson S.A."/>
        </authorList>
    </citation>
    <scope>NUCLEOTIDE SEQUENCE [LARGE SCALE GENOMIC DNA]</scope>
    <source>
        <strain evidence="8">cv. G19833</strain>
    </source>
</reference>
<evidence type="ECO:0000313" key="7">
    <source>
        <dbReference type="EMBL" id="ESW29812.1"/>
    </source>
</evidence>
<dbReference type="EMBL" id="CM002289">
    <property type="protein sequence ID" value="ESW29812.1"/>
    <property type="molecule type" value="Genomic_DNA"/>
</dbReference>
<dbReference type="PANTHER" id="PTHR31391">
    <property type="entry name" value="B3 DOMAIN-CONTAINING PROTEIN OS11G0197600-RELATED"/>
    <property type="match status" value="1"/>
</dbReference>